<dbReference type="GO" id="GO:0044782">
    <property type="term" value="P:cilium organization"/>
    <property type="evidence" value="ECO:0007669"/>
    <property type="project" value="TreeGrafter"/>
</dbReference>
<name>A0AAD9NLV4_RIDPI</name>
<feature type="transmembrane region" description="Helical" evidence="1">
    <location>
        <begin position="512"/>
        <end position="543"/>
    </location>
</feature>
<evidence type="ECO:0000256" key="1">
    <source>
        <dbReference type="SAM" id="Phobius"/>
    </source>
</evidence>
<feature type="transmembrane region" description="Helical" evidence="1">
    <location>
        <begin position="442"/>
        <end position="471"/>
    </location>
</feature>
<feature type="transmembrane region" description="Helical" evidence="1">
    <location>
        <begin position="549"/>
        <end position="570"/>
    </location>
</feature>
<dbReference type="SMART" id="SM00185">
    <property type="entry name" value="ARM"/>
    <property type="match status" value="5"/>
</dbReference>
<proteinExistence type="predicted"/>
<keyword evidence="1" id="KW-0472">Membrane</keyword>
<feature type="transmembrane region" description="Helical" evidence="1">
    <location>
        <begin position="609"/>
        <end position="630"/>
    </location>
</feature>
<accession>A0AAD9NLV4</accession>
<dbReference type="EMBL" id="JAODUO010000883">
    <property type="protein sequence ID" value="KAK2173348.1"/>
    <property type="molecule type" value="Genomic_DNA"/>
</dbReference>
<evidence type="ECO:0000313" key="2">
    <source>
        <dbReference type="EMBL" id="KAK2173348.1"/>
    </source>
</evidence>
<dbReference type="InterPro" id="IPR016024">
    <property type="entry name" value="ARM-type_fold"/>
</dbReference>
<dbReference type="Proteomes" id="UP001209878">
    <property type="component" value="Unassembled WGS sequence"/>
</dbReference>
<feature type="transmembrane region" description="Helical" evidence="1">
    <location>
        <begin position="582"/>
        <end position="603"/>
    </location>
</feature>
<reference evidence="2" key="1">
    <citation type="journal article" date="2023" name="Mol. Biol. Evol.">
        <title>Third-Generation Sequencing Reveals the Adaptive Role of the Epigenome in Three Deep-Sea Polychaetes.</title>
        <authorList>
            <person name="Perez M."/>
            <person name="Aroh O."/>
            <person name="Sun Y."/>
            <person name="Lan Y."/>
            <person name="Juniper S.K."/>
            <person name="Young C.R."/>
            <person name="Angers B."/>
            <person name="Qian P.Y."/>
        </authorList>
    </citation>
    <scope>NUCLEOTIDE SEQUENCE</scope>
    <source>
        <strain evidence="2">R07B-5</strain>
    </source>
</reference>
<dbReference type="GO" id="GO:0005930">
    <property type="term" value="C:axoneme"/>
    <property type="evidence" value="ECO:0007669"/>
    <property type="project" value="TreeGrafter"/>
</dbReference>
<feature type="transmembrane region" description="Helical" evidence="1">
    <location>
        <begin position="415"/>
        <end position="435"/>
    </location>
</feature>
<organism evidence="2 3">
    <name type="scientific">Ridgeia piscesae</name>
    <name type="common">Tubeworm</name>
    <dbReference type="NCBI Taxonomy" id="27915"/>
    <lineage>
        <taxon>Eukaryota</taxon>
        <taxon>Metazoa</taxon>
        <taxon>Spiralia</taxon>
        <taxon>Lophotrochozoa</taxon>
        <taxon>Annelida</taxon>
        <taxon>Polychaeta</taxon>
        <taxon>Sedentaria</taxon>
        <taxon>Canalipalpata</taxon>
        <taxon>Sabellida</taxon>
        <taxon>Siboglinidae</taxon>
        <taxon>Ridgeia</taxon>
    </lineage>
</organism>
<dbReference type="GO" id="GO:0019894">
    <property type="term" value="F:kinesin binding"/>
    <property type="evidence" value="ECO:0007669"/>
    <property type="project" value="InterPro"/>
</dbReference>
<keyword evidence="3" id="KW-1185">Reference proteome</keyword>
<evidence type="ECO:0008006" key="4">
    <source>
        <dbReference type="Google" id="ProtNLM"/>
    </source>
</evidence>
<dbReference type="GO" id="GO:0007018">
    <property type="term" value="P:microtubule-based movement"/>
    <property type="evidence" value="ECO:0007669"/>
    <property type="project" value="TreeGrafter"/>
</dbReference>
<gene>
    <name evidence="2" type="ORF">NP493_883g02021</name>
</gene>
<dbReference type="Pfam" id="PF05804">
    <property type="entry name" value="KAP"/>
    <property type="match status" value="2"/>
</dbReference>
<dbReference type="PANTHER" id="PTHR15605">
    <property type="entry name" value="KINESIN-ASSOCIATED PROTEINS"/>
    <property type="match status" value="1"/>
</dbReference>
<dbReference type="InterPro" id="IPR000225">
    <property type="entry name" value="Armadillo"/>
</dbReference>
<protein>
    <recommendedName>
        <fullName evidence="4">Kinesin-associated protein 3</fullName>
    </recommendedName>
</protein>
<dbReference type="InterPro" id="IPR011989">
    <property type="entry name" value="ARM-like"/>
</dbReference>
<dbReference type="GO" id="GO:0035869">
    <property type="term" value="C:ciliary transition zone"/>
    <property type="evidence" value="ECO:0007669"/>
    <property type="project" value="TreeGrafter"/>
</dbReference>
<dbReference type="AlphaFoldDB" id="A0AAD9NLV4"/>
<evidence type="ECO:0000313" key="3">
    <source>
        <dbReference type="Proteomes" id="UP001209878"/>
    </source>
</evidence>
<comment type="caution">
    <text evidence="2">The sequence shown here is derived from an EMBL/GenBank/DDBJ whole genome shotgun (WGS) entry which is preliminary data.</text>
</comment>
<feature type="transmembrane region" description="Helical" evidence="1">
    <location>
        <begin position="477"/>
        <end position="505"/>
    </location>
</feature>
<dbReference type="SUPFAM" id="SSF48371">
    <property type="entry name" value="ARM repeat"/>
    <property type="match status" value="1"/>
</dbReference>
<feature type="transmembrane region" description="Helical" evidence="1">
    <location>
        <begin position="388"/>
        <end position="409"/>
    </location>
</feature>
<keyword evidence="1" id="KW-0812">Transmembrane</keyword>
<dbReference type="SMART" id="SM01297">
    <property type="entry name" value="KAP"/>
    <property type="match status" value="1"/>
</dbReference>
<feature type="transmembrane region" description="Helical" evidence="1">
    <location>
        <begin position="642"/>
        <end position="663"/>
    </location>
</feature>
<sequence length="1127" mass="129197">MADDARYLKRKVKGGSIDVHPTEKALVVNYELEATILGELGDPMLGERKECQKIIRVKSLNANTDISQLARQIIDKCKLIHPSKILEVEQLLFYLQNRKENSTGKDDKKQPLSGLREPGYEGTEIDEVANINDIEDYLELLYDDIPEKVRGTALILQLSRNPDNLEELFENETVVGALARVLREDWKKNTELATNIIYIFFCFSSFTQFHGVISHFKIGSLCMSIVEHEIKKHELWVEELLTKKKMLEASRDVQQKKLYDKSVKQFNGLLKKQEQLLRVSFYLLLNLAEDLKVEMKMKNKGVIKMLISTLNRDNFELLILVVSFLKKLSIFVENKNEMSEQEIVEKLEKLVPCEHEDLLNISLRLLLNLSFDTSLRAKMVKCGMLPKLVSILLFFVISLTCYTSVFFVISLTCYASVFFVISLTCYASVFFVISLTCYTSVFFVISLTCYASVFFVISLTCYTSVFFVISLTCYTSVFFVISLTCYTSVFFVISLTCYTSVFFVISLTCYTSVFFVISFICYTSVFFVISLTCYASVFFVISLTCYTSVFFVISLTCYTSVFFVISFICYTSVFFVISLTCYASVFFVISLTCYASVFFVISLTCYTSVFFVISLTCYASVFFVISFICYTSVFFVISLTCYASVFFVISLTCYTSVFFVISLTCYTSASLCSILLRPTVVFDVSSLHNSDNENHYMIVLCILYHISMDDRSKSLFAYTDCIPMVMKMLLSPVEDQPNLEVIALCINLAANKRCAQLICEANGLRLLMRHAFKHQDPLFMKMIRNISQHDGPTKTMFIDYIIDLDYISDLASVLQKEDKDHEDFMLEVVGVLGNLTIPDLDYELLLTEYNLIPWINKKLQPGASEDDLVLEVVILVGTVCNDDACAKLLAQTGIIQSMIELLNAKQEDDEMVLQIVYVFYQMIFHQSTREVIIKETQAPAYLIDLMHDKNPEVRKVCDGTLDIISEHDDEWAKKIQLEKFRWHNSQWLEMVESRQMEDMSDSYMYGEEPFHPYLPDTDILDRPDLFYSAPEFFKAEELDQYGYEAGLMSPEDYMAERAEYGMPAGYGSMAGYPVEYDPYERPEGKVGFAMDPSAADNMNYNNQIDMYGRGEIEQYTNGGADYRYGPR</sequence>
<dbReference type="GO" id="GO:0016939">
    <property type="term" value="C:kinesin II complex"/>
    <property type="evidence" value="ECO:0007669"/>
    <property type="project" value="TreeGrafter"/>
</dbReference>
<dbReference type="PANTHER" id="PTHR15605:SF2">
    <property type="entry name" value="KINESIN-ASSOCIATED PROTEIN 3"/>
    <property type="match status" value="1"/>
</dbReference>
<dbReference type="Gene3D" id="1.25.10.10">
    <property type="entry name" value="Leucine-rich Repeat Variant"/>
    <property type="match status" value="2"/>
</dbReference>
<dbReference type="InterPro" id="IPR008658">
    <property type="entry name" value="KAP3"/>
</dbReference>
<keyword evidence="1" id="KW-1133">Transmembrane helix</keyword>